<reference evidence="2 3" key="1">
    <citation type="submission" date="2020-10" db="EMBL/GenBank/DDBJ databases">
        <title>Sequencing the genomes of 1000 actinobacteria strains.</title>
        <authorList>
            <person name="Klenk H.-P."/>
        </authorList>
    </citation>
    <scope>NUCLEOTIDE SEQUENCE [LARGE SCALE GENOMIC DNA]</scope>
    <source>
        <strain evidence="2 3">DSM 45157</strain>
    </source>
</reference>
<feature type="compositionally biased region" description="Polar residues" evidence="1">
    <location>
        <begin position="187"/>
        <end position="201"/>
    </location>
</feature>
<evidence type="ECO:0000313" key="2">
    <source>
        <dbReference type="EMBL" id="MBE1458777.1"/>
    </source>
</evidence>
<evidence type="ECO:0000313" key="3">
    <source>
        <dbReference type="Proteomes" id="UP000598217"/>
    </source>
</evidence>
<keyword evidence="3" id="KW-1185">Reference proteome</keyword>
<dbReference type="NCBIfam" id="TIGR02547">
    <property type="entry name" value="casA_cse1"/>
    <property type="match status" value="1"/>
</dbReference>
<organism evidence="2 3">
    <name type="scientific">Nocardiopsis terrae</name>
    <dbReference type="NCBI Taxonomy" id="372655"/>
    <lineage>
        <taxon>Bacteria</taxon>
        <taxon>Bacillati</taxon>
        <taxon>Actinomycetota</taxon>
        <taxon>Actinomycetes</taxon>
        <taxon>Streptosporangiales</taxon>
        <taxon>Nocardiopsidaceae</taxon>
        <taxon>Nocardiopsis</taxon>
    </lineage>
</organism>
<comment type="caution">
    <text evidence="2">The sequence shown here is derived from an EMBL/GenBank/DDBJ whole genome shotgun (WGS) entry which is preliminary data.</text>
</comment>
<proteinExistence type="predicted"/>
<accession>A0ABR9HIE8</accession>
<feature type="region of interest" description="Disordered" evidence="1">
    <location>
        <begin position="429"/>
        <end position="453"/>
    </location>
</feature>
<protein>
    <submittedName>
        <fullName evidence="2">CRISPR system Cascade subunit CasA</fullName>
    </submittedName>
</protein>
<dbReference type="EMBL" id="JADBDY010000001">
    <property type="protein sequence ID" value="MBE1458777.1"/>
    <property type="molecule type" value="Genomic_DNA"/>
</dbReference>
<feature type="region of interest" description="Disordered" evidence="1">
    <location>
        <begin position="229"/>
        <end position="256"/>
    </location>
</feature>
<feature type="region of interest" description="Disordered" evidence="1">
    <location>
        <begin position="187"/>
        <end position="209"/>
    </location>
</feature>
<dbReference type="Proteomes" id="UP000598217">
    <property type="component" value="Unassembled WGS sequence"/>
</dbReference>
<gene>
    <name evidence="2" type="ORF">H4W79_002991</name>
</gene>
<dbReference type="Pfam" id="PF09481">
    <property type="entry name" value="CRISPR_Cse1"/>
    <property type="match status" value="1"/>
</dbReference>
<dbReference type="InterPro" id="IPR013381">
    <property type="entry name" value="CRISPR-assoc_prot_Cse1"/>
</dbReference>
<dbReference type="RefSeq" id="WP_191271637.1">
    <property type="nucleotide sequence ID" value="NZ_BMXJ01000005.1"/>
</dbReference>
<evidence type="ECO:0000256" key="1">
    <source>
        <dbReference type="SAM" id="MobiDB-lite"/>
    </source>
</evidence>
<dbReference type="CDD" id="cd09729">
    <property type="entry name" value="Cse1_I-E"/>
    <property type="match status" value="1"/>
</dbReference>
<name>A0ABR9HIE8_9ACTN</name>
<sequence>MVDQRQEKDHPSFDLTTEPWLPVRLPDGTAGPPVGLRELLCRAHEFSDVELPLPPASAQLWRVLALITARVTGLDTSEGASEWQQRRREILNAGEFSESDVDAYLSPLKERFDLFHPERPWLQDPRLREECAKSSGVNKLAWGRTAGQNQVWLGGHHHDLDPVPLSPDEASWHLLATLGYGPSGRCTSRTVDGRSEANSTAGPLRGTVSFHPMGRNLFESLVVNVPLPNEEETEGASPEPAPWERDQLPDPLGLPGESTGLAGLLVNQFRHAVLLTPGTDGSQVVDAHVTWALRERQVAPTDPHLIHLTSKDGRKYARPADASRAVWRDLESLLAESTQERFRPELFTQLTSRSRLPLELREALRLRAFGFDQDGQTRDRQWFTSRTPAVLRWLQESSDSAEDNTRALTRIRATREAAERSGRRLRDALTSAWKESNSPSGGTGGTETGTGPWLRAGSARYWSTAEELFWRTVMDEDSTGPGNGFIVLALRAYDEVTASYCFRPRVAKAVEQHRRRLLDGWTRGRNDEEDAA</sequence>